<dbReference type="InParanoid" id="D8SJY7"/>
<proteinExistence type="predicted"/>
<reference evidence="2 3" key="1">
    <citation type="journal article" date="2011" name="Science">
        <title>The Selaginella genome identifies genetic changes associated with the evolution of vascular plants.</title>
        <authorList>
            <person name="Banks J.A."/>
            <person name="Nishiyama T."/>
            <person name="Hasebe M."/>
            <person name="Bowman J.L."/>
            <person name="Gribskov M."/>
            <person name="dePamphilis C."/>
            <person name="Albert V.A."/>
            <person name="Aono N."/>
            <person name="Aoyama T."/>
            <person name="Ambrose B.A."/>
            <person name="Ashton N.W."/>
            <person name="Axtell M.J."/>
            <person name="Barker E."/>
            <person name="Barker M.S."/>
            <person name="Bennetzen J.L."/>
            <person name="Bonawitz N.D."/>
            <person name="Chapple C."/>
            <person name="Cheng C."/>
            <person name="Correa L.G."/>
            <person name="Dacre M."/>
            <person name="DeBarry J."/>
            <person name="Dreyer I."/>
            <person name="Elias M."/>
            <person name="Engstrom E.M."/>
            <person name="Estelle M."/>
            <person name="Feng L."/>
            <person name="Finet C."/>
            <person name="Floyd S.K."/>
            <person name="Frommer W.B."/>
            <person name="Fujita T."/>
            <person name="Gramzow L."/>
            <person name="Gutensohn M."/>
            <person name="Harholt J."/>
            <person name="Hattori M."/>
            <person name="Heyl A."/>
            <person name="Hirai T."/>
            <person name="Hiwatashi Y."/>
            <person name="Ishikawa M."/>
            <person name="Iwata M."/>
            <person name="Karol K.G."/>
            <person name="Koehler B."/>
            <person name="Kolukisaoglu U."/>
            <person name="Kubo M."/>
            <person name="Kurata T."/>
            <person name="Lalonde S."/>
            <person name="Li K."/>
            <person name="Li Y."/>
            <person name="Litt A."/>
            <person name="Lyons E."/>
            <person name="Manning G."/>
            <person name="Maruyama T."/>
            <person name="Michael T.P."/>
            <person name="Mikami K."/>
            <person name="Miyazaki S."/>
            <person name="Morinaga S."/>
            <person name="Murata T."/>
            <person name="Mueller-Roeber B."/>
            <person name="Nelson D.R."/>
            <person name="Obara M."/>
            <person name="Oguri Y."/>
            <person name="Olmstead R.G."/>
            <person name="Onodera N."/>
            <person name="Petersen B.L."/>
            <person name="Pils B."/>
            <person name="Prigge M."/>
            <person name="Rensing S.A."/>
            <person name="Riano-Pachon D.M."/>
            <person name="Roberts A.W."/>
            <person name="Sato Y."/>
            <person name="Scheller H.V."/>
            <person name="Schulz B."/>
            <person name="Schulz C."/>
            <person name="Shakirov E.V."/>
            <person name="Shibagaki N."/>
            <person name="Shinohara N."/>
            <person name="Shippen D.E."/>
            <person name="Soerensen I."/>
            <person name="Sotooka R."/>
            <person name="Sugimoto N."/>
            <person name="Sugita M."/>
            <person name="Sumikawa N."/>
            <person name="Tanurdzic M."/>
            <person name="Theissen G."/>
            <person name="Ulvskov P."/>
            <person name="Wakazuki S."/>
            <person name="Weng J.K."/>
            <person name="Willats W.W."/>
            <person name="Wipf D."/>
            <person name="Wolf P.G."/>
            <person name="Yang L."/>
            <person name="Zimmer A.D."/>
            <person name="Zhu Q."/>
            <person name="Mitros T."/>
            <person name="Hellsten U."/>
            <person name="Loque D."/>
            <person name="Otillar R."/>
            <person name="Salamov A."/>
            <person name="Schmutz J."/>
            <person name="Shapiro H."/>
            <person name="Lindquist E."/>
            <person name="Lucas S."/>
            <person name="Rokhsar D."/>
            <person name="Grigoriev I.V."/>
        </authorList>
    </citation>
    <scope>NUCLEOTIDE SEQUENCE [LARGE SCALE GENOMIC DNA]</scope>
</reference>
<feature type="region of interest" description="Disordered" evidence="1">
    <location>
        <begin position="1"/>
        <end position="21"/>
    </location>
</feature>
<dbReference type="KEGG" id="smo:SELMODRAFT_445613"/>
<dbReference type="Proteomes" id="UP000001514">
    <property type="component" value="Unassembled WGS sequence"/>
</dbReference>
<dbReference type="AlphaFoldDB" id="D8SJY7"/>
<dbReference type="HOGENOM" id="CLU_421164_0_0_1"/>
<keyword evidence="3" id="KW-1185">Reference proteome</keyword>
<protein>
    <submittedName>
        <fullName evidence="2">Uncharacterized protein</fullName>
    </submittedName>
</protein>
<evidence type="ECO:0000313" key="2">
    <source>
        <dbReference type="EMBL" id="EFJ15134.1"/>
    </source>
</evidence>
<dbReference type="SUPFAM" id="SSF52540">
    <property type="entry name" value="P-loop containing nucleoside triphosphate hydrolases"/>
    <property type="match status" value="1"/>
</dbReference>
<evidence type="ECO:0000313" key="3">
    <source>
        <dbReference type="Proteomes" id="UP000001514"/>
    </source>
</evidence>
<dbReference type="EMBL" id="GL377624">
    <property type="protein sequence ID" value="EFJ15134.1"/>
    <property type="molecule type" value="Genomic_DNA"/>
</dbReference>
<evidence type="ECO:0000256" key="1">
    <source>
        <dbReference type="SAM" id="MobiDB-lite"/>
    </source>
</evidence>
<dbReference type="Gramene" id="EFJ15134">
    <property type="protein sequence ID" value="EFJ15134"/>
    <property type="gene ID" value="SELMODRAFT_445613"/>
</dbReference>
<organism evidence="3">
    <name type="scientific">Selaginella moellendorffii</name>
    <name type="common">Spikemoss</name>
    <dbReference type="NCBI Taxonomy" id="88036"/>
    <lineage>
        <taxon>Eukaryota</taxon>
        <taxon>Viridiplantae</taxon>
        <taxon>Streptophyta</taxon>
        <taxon>Embryophyta</taxon>
        <taxon>Tracheophyta</taxon>
        <taxon>Lycopodiopsida</taxon>
        <taxon>Selaginellales</taxon>
        <taxon>Selaginellaceae</taxon>
        <taxon>Selaginella</taxon>
    </lineage>
</organism>
<accession>D8SJY7</accession>
<sequence length="651" mass="72986">MAKRQREHVDLAPGKRRPDLGSEIVPRPRLFAAGHAIHPATNFFVEWSDIDRLEGYLRNSRWLLITGPWQSGKSSLMYGLADRMSAQDLVPVVTVLNPQVVGAANKHAVEDDATVAFIREMAMSLALGSKGRLEYDGTPGVMGLLKMLASPGKEIVWFIDEAALLNEITWPGVLLAFLSALRTCKESCVFRAGASGLYCLRSFVLVGTDKTSLLFQPSRGRRIAAEGSSYVTASPARGHDSYDPWRGRPISPLSVQEQRASDFLLVGDIAMMLTDYQREFGVQFRENEEQEWSAANADKVIVKLAASIHSLTSGYKGMTGCCCEYISRKQIHTFTEWKRRVRLGYVSSYVFYSKVYSRMTSSIPDYPQQGKDVILECILTGQPALVSVNTMDALLPAINDGVLVREGPRSFSLTSSLLLGAMLEDCHLSSPDVLPRIDSFTQALQIAFSYINHERLVKPEVLNANGQPSEYIWQSEVLLSTKFVLEKGFQQGKYTVLVEAKKKDKNGDRRTRLNFLYVNSIAEGMEVQGDGDEESIRKHVQKTEKYGTLHQCGMHYAYLRVDDRKKQAVDVKAVIKREAEKLKEQPVCWFVEYKPHDKAWVIEQLIKGSKNWTSMQISAPANLPEFMFQARRSSGAAEALFWESRLNIIAA</sequence>
<dbReference type="InterPro" id="IPR027417">
    <property type="entry name" value="P-loop_NTPase"/>
</dbReference>
<gene>
    <name evidence="2" type="ORF">SELMODRAFT_445613</name>
</gene>
<name>D8SJY7_SELML</name>